<reference evidence="2 3" key="1">
    <citation type="submission" date="2015-02" db="EMBL/GenBank/DDBJ databases">
        <title>Single-cell genomics of uncultivated deep-branching MTB reveals a conserved set of magnetosome genes.</title>
        <authorList>
            <person name="Kolinko S."/>
            <person name="Richter M."/>
            <person name="Glockner F.O."/>
            <person name="Brachmann A."/>
            <person name="Schuler D."/>
        </authorList>
    </citation>
    <scope>NUCLEOTIDE SEQUENCE [LARGE SCALE GENOMIC DNA]</scope>
    <source>
        <strain evidence="2">TM-1</strain>
    </source>
</reference>
<feature type="non-terminal residue" evidence="2">
    <location>
        <position position="1"/>
    </location>
</feature>
<protein>
    <recommendedName>
        <fullName evidence="4">DUF1640 domain-containing protein</fullName>
    </recommendedName>
</protein>
<keyword evidence="1" id="KW-0472">Membrane</keyword>
<dbReference type="Proteomes" id="UP000033423">
    <property type="component" value="Unassembled WGS sequence"/>
</dbReference>
<dbReference type="EMBL" id="LACI01001507">
    <property type="protein sequence ID" value="KJU84352.1"/>
    <property type="molecule type" value="Genomic_DNA"/>
</dbReference>
<evidence type="ECO:0000313" key="3">
    <source>
        <dbReference type="Proteomes" id="UP000033423"/>
    </source>
</evidence>
<proteinExistence type="predicted"/>
<organism evidence="2 3">
    <name type="scientific">Candidatus Magnetobacterium bavaricum</name>
    <dbReference type="NCBI Taxonomy" id="29290"/>
    <lineage>
        <taxon>Bacteria</taxon>
        <taxon>Pseudomonadati</taxon>
        <taxon>Nitrospirota</taxon>
        <taxon>Thermodesulfovibrionia</taxon>
        <taxon>Thermodesulfovibrionales</taxon>
        <taxon>Candidatus Magnetobacteriaceae</taxon>
        <taxon>Candidatus Magnetobacterium</taxon>
    </lineage>
</organism>
<keyword evidence="3" id="KW-1185">Reference proteome</keyword>
<name>A0A0F3GRG2_9BACT</name>
<evidence type="ECO:0000256" key="1">
    <source>
        <dbReference type="SAM" id="Phobius"/>
    </source>
</evidence>
<evidence type="ECO:0000313" key="2">
    <source>
        <dbReference type="EMBL" id="KJU84352.1"/>
    </source>
</evidence>
<sequence>RGEIAKVEAGLRGEIAKVKEDIAKISGEMVLLKWILGAVLAGIISLIVRAFFM</sequence>
<gene>
    <name evidence="2" type="ORF">MBAV_003454</name>
</gene>
<feature type="transmembrane region" description="Helical" evidence="1">
    <location>
        <begin position="34"/>
        <end position="52"/>
    </location>
</feature>
<evidence type="ECO:0008006" key="4">
    <source>
        <dbReference type="Google" id="ProtNLM"/>
    </source>
</evidence>
<dbReference type="AlphaFoldDB" id="A0A0F3GRG2"/>
<keyword evidence="1" id="KW-1133">Transmembrane helix</keyword>
<keyword evidence="1" id="KW-0812">Transmembrane</keyword>
<accession>A0A0F3GRG2</accession>
<comment type="caution">
    <text evidence="2">The sequence shown here is derived from an EMBL/GenBank/DDBJ whole genome shotgun (WGS) entry which is preliminary data.</text>
</comment>